<dbReference type="SUPFAM" id="SSF52540">
    <property type="entry name" value="P-loop containing nucleoside triphosphate hydrolases"/>
    <property type="match status" value="1"/>
</dbReference>
<dbReference type="PROSITE" id="PS51421">
    <property type="entry name" value="RAS"/>
    <property type="match status" value="1"/>
</dbReference>
<dbReference type="SMART" id="SM00175">
    <property type="entry name" value="RAB"/>
    <property type="match status" value="1"/>
</dbReference>
<proteinExistence type="inferred from homology"/>
<reference evidence="7 8" key="1">
    <citation type="submission" date="2024-02" db="EMBL/GenBank/DDBJ databases">
        <authorList>
            <person name="Daric V."/>
            <person name="Darras S."/>
        </authorList>
    </citation>
    <scope>NUCLEOTIDE SEQUENCE [LARGE SCALE GENOMIC DNA]</scope>
</reference>
<comment type="similarity">
    <text evidence="2">Belongs to the small GTPase superfamily. Rab family.</text>
</comment>
<comment type="caution">
    <text evidence="7">The sequence shown here is derived from an EMBL/GenBank/DDBJ whole genome shotgun (WGS) entry which is preliminary data.</text>
</comment>
<evidence type="ECO:0000256" key="2">
    <source>
        <dbReference type="ARBA" id="ARBA00006270"/>
    </source>
</evidence>
<dbReference type="Gene3D" id="3.40.50.300">
    <property type="entry name" value="P-loop containing nucleotide triphosphate hydrolases"/>
    <property type="match status" value="1"/>
</dbReference>
<dbReference type="EMBL" id="CAWYQH010000152">
    <property type="protein sequence ID" value="CAK8695665.1"/>
    <property type="molecule type" value="Genomic_DNA"/>
</dbReference>
<evidence type="ECO:0000313" key="8">
    <source>
        <dbReference type="Proteomes" id="UP001642483"/>
    </source>
</evidence>
<dbReference type="InterPro" id="IPR027417">
    <property type="entry name" value="P-loop_NTPase"/>
</dbReference>
<dbReference type="NCBIfam" id="TIGR00231">
    <property type="entry name" value="small_GTP"/>
    <property type="match status" value="1"/>
</dbReference>
<evidence type="ECO:0000313" key="7">
    <source>
        <dbReference type="EMBL" id="CAK8695665.1"/>
    </source>
</evidence>
<dbReference type="CDD" id="cd00154">
    <property type="entry name" value="Rab"/>
    <property type="match status" value="1"/>
</dbReference>
<dbReference type="SMART" id="SM00176">
    <property type="entry name" value="RAN"/>
    <property type="match status" value="1"/>
</dbReference>
<dbReference type="InterPro" id="IPR001806">
    <property type="entry name" value="Small_GTPase"/>
</dbReference>
<organism evidence="7 8">
    <name type="scientific">Clavelina lepadiformis</name>
    <name type="common">Light-bulb sea squirt</name>
    <name type="synonym">Ascidia lepadiformis</name>
    <dbReference type="NCBI Taxonomy" id="159417"/>
    <lineage>
        <taxon>Eukaryota</taxon>
        <taxon>Metazoa</taxon>
        <taxon>Chordata</taxon>
        <taxon>Tunicata</taxon>
        <taxon>Ascidiacea</taxon>
        <taxon>Aplousobranchia</taxon>
        <taxon>Clavelinidae</taxon>
        <taxon>Clavelina</taxon>
    </lineage>
</organism>
<evidence type="ECO:0000256" key="4">
    <source>
        <dbReference type="ARBA" id="ARBA00023134"/>
    </source>
</evidence>
<comment type="subcellular location">
    <subcellularLocation>
        <location evidence="1">Membrane</location>
        <topology evidence="1">Lipid-anchor</topology>
    </subcellularLocation>
</comment>
<dbReference type="SMART" id="SM00174">
    <property type="entry name" value="RHO"/>
    <property type="match status" value="1"/>
</dbReference>
<keyword evidence="5" id="KW-0449">Lipoprotein</keyword>
<protein>
    <submittedName>
        <fullName evidence="7">Uncharacterized protein</fullName>
    </submittedName>
</protein>
<dbReference type="InterPro" id="IPR050305">
    <property type="entry name" value="Small_GTPase_Rab"/>
</dbReference>
<dbReference type="PANTHER" id="PTHR47980">
    <property type="entry name" value="LD44762P"/>
    <property type="match status" value="1"/>
</dbReference>
<evidence type="ECO:0000256" key="3">
    <source>
        <dbReference type="ARBA" id="ARBA00022741"/>
    </source>
</evidence>
<dbReference type="SMART" id="SM00173">
    <property type="entry name" value="RAS"/>
    <property type="match status" value="1"/>
</dbReference>
<dbReference type="Proteomes" id="UP001642483">
    <property type="component" value="Unassembled WGS sequence"/>
</dbReference>
<dbReference type="Pfam" id="PF00071">
    <property type="entry name" value="Ras"/>
    <property type="match status" value="1"/>
</dbReference>
<keyword evidence="8" id="KW-1185">Reference proteome</keyword>
<evidence type="ECO:0000256" key="1">
    <source>
        <dbReference type="ARBA" id="ARBA00004635"/>
    </source>
</evidence>
<dbReference type="InterPro" id="IPR005225">
    <property type="entry name" value="Small_GTP-bd"/>
</dbReference>
<accession>A0ABP0GVS0</accession>
<dbReference type="PRINTS" id="PR00449">
    <property type="entry name" value="RASTRNSFRMNG"/>
</dbReference>
<evidence type="ECO:0000256" key="5">
    <source>
        <dbReference type="ARBA" id="ARBA00023288"/>
    </source>
</evidence>
<keyword evidence="4" id="KW-0342">GTP-binding</keyword>
<name>A0ABP0GVS0_CLALP</name>
<sequence length="213" mass="24184">MDLIPGKRRELTCKLITIGDTNVGKTSVSTRFTDNQFSYESFNTIGIDFRIKMMNVNGKYVKVQIWDTAGQERFRSITTEYYRGAKGVIFVYDITDKKSFSKVNSWCRVFDAWGDKDAEKMLVGNKCDLEEKRQVEPEEGKKLAEEKGMMFYETSAKDNINIDHVFMKLLSKVVEQQIPEVTEPPRPNKVVAVDGELSTSLDANTGKKCCSSG</sequence>
<evidence type="ECO:0000256" key="6">
    <source>
        <dbReference type="ARBA" id="ARBA00023289"/>
    </source>
</evidence>
<gene>
    <name evidence="7" type="ORF">CVLEPA_LOCUS28909</name>
</gene>
<keyword evidence="6" id="KW-0636">Prenylation</keyword>
<keyword evidence="3" id="KW-0547">Nucleotide-binding</keyword>
<dbReference type="PROSITE" id="PS51419">
    <property type="entry name" value="RAB"/>
    <property type="match status" value="1"/>
</dbReference>